<name>A0A6I6H5H0_VARPD</name>
<evidence type="ECO:0000313" key="1">
    <source>
        <dbReference type="EMBL" id="QGW80639.1"/>
    </source>
</evidence>
<gene>
    <name evidence="1" type="ORF">GOQ09_03105</name>
</gene>
<reference evidence="1 2" key="1">
    <citation type="submission" date="2019-12" db="EMBL/GenBank/DDBJ databases">
        <title>Hybrid Genome Assemblies of two High G+C Isolates from Undergraduate Microbiology Courses.</title>
        <authorList>
            <person name="Ne Ville C.J."/>
            <person name="Enright D."/>
            <person name="Hernandez I."/>
            <person name="Dodsworth J."/>
            <person name="Orwin P.M."/>
        </authorList>
    </citation>
    <scope>NUCLEOTIDE SEQUENCE [LARGE SCALE GENOMIC DNA]</scope>
    <source>
        <strain evidence="1 2">CSUSB</strain>
    </source>
</reference>
<dbReference type="EMBL" id="CP046622">
    <property type="protein sequence ID" value="QGW80639.1"/>
    <property type="molecule type" value="Genomic_DNA"/>
</dbReference>
<accession>A0A6I6H5H0</accession>
<proteinExistence type="predicted"/>
<sequence length="176" mass="19408">MIHKFREVIASSGYLTDVEVSEDIVVGRARVLAAQADVWVNVDPELEDGEELDATALLRGIDRILGVSPTQWGLIIDQIVGEIEAAVGDEPVQETTSLRSELVLKSVVVFAAATLLRFEAPRQFPDSWIHAQLDEQLALDDLAVDAREVDAETVPFNTVDEPLDHFSGEDNEQRES</sequence>
<protein>
    <submittedName>
        <fullName evidence="1">Cytochrome C5</fullName>
    </submittedName>
</protein>
<organism evidence="1 2">
    <name type="scientific">Variovorax paradoxus</name>
    <dbReference type="NCBI Taxonomy" id="34073"/>
    <lineage>
        <taxon>Bacteria</taxon>
        <taxon>Pseudomonadati</taxon>
        <taxon>Pseudomonadota</taxon>
        <taxon>Betaproteobacteria</taxon>
        <taxon>Burkholderiales</taxon>
        <taxon>Comamonadaceae</taxon>
        <taxon>Variovorax</taxon>
    </lineage>
</organism>
<dbReference type="OrthoDB" id="8859145at2"/>
<evidence type="ECO:0000313" key="2">
    <source>
        <dbReference type="Proteomes" id="UP000425817"/>
    </source>
</evidence>
<dbReference type="Proteomes" id="UP000425817">
    <property type="component" value="Chromosome"/>
</dbReference>
<dbReference type="AlphaFoldDB" id="A0A6I6H5H0"/>
<dbReference type="RefSeq" id="WP_157611833.1">
    <property type="nucleotide sequence ID" value="NZ_CP046622.1"/>
</dbReference>